<protein>
    <submittedName>
        <fullName evidence="1">Uncharacterized protein</fullName>
    </submittedName>
</protein>
<evidence type="ECO:0000313" key="1">
    <source>
        <dbReference type="EMBL" id="VCW97567.1"/>
    </source>
</evidence>
<dbReference type="EMBL" id="CYRY02022248">
    <property type="protein sequence ID" value="VCW97567.1"/>
    <property type="molecule type" value="Genomic_DNA"/>
</dbReference>
<keyword evidence="2" id="KW-1185">Reference proteome</keyword>
<reference evidence="1 2" key="1">
    <citation type="submission" date="2018-10" db="EMBL/GenBank/DDBJ databases">
        <authorList>
            <person name="Ekblom R."/>
            <person name="Jareborg N."/>
        </authorList>
    </citation>
    <scope>NUCLEOTIDE SEQUENCE [LARGE SCALE GENOMIC DNA]</scope>
    <source>
        <tissue evidence="1">Muscle</tissue>
    </source>
</reference>
<sequence>YYNQLDSLVAGFVSLLPKTVCFPLVFIEDQALLAFTKENVTTLENSKYRQHWMESFQRAKHIGKQLWHLNKRN</sequence>
<organism evidence="1 2">
    <name type="scientific">Gulo gulo</name>
    <name type="common">Wolverine</name>
    <name type="synonym">Gluton</name>
    <dbReference type="NCBI Taxonomy" id="48420"/>
    <lineage>
        <taxon>Eukaryota</taxon>
        <taxon>Metazoa</taxon>
        <taxon>Chordata</taxon>
        <taxon>Craniata</taxon>
        <taxon>Vertebrata</taxon>
        <taxon>Euteleostomi</taxon>
        <taxon>Mammalia</taxon>
        <taxon>Eutheria</taxon>
        <taxon>Laurasiatheria</taxon>
        <taxon>Carnivora</taxon>
        <taxon>Caniformia</taxon>
        <taxon>Musteloidea</taxon>
        <taxon>Mustelidae</taxon>
        <taxon>Guloninae</taxon>
        <taxon>Gulo</taxon>
    </lineage>
</organism>
<proteinExistence type="predicted"/>
<comment type="caution">
    <text evidence="1">The sequence shown here is derived from an EMBL/GenBank/DDBJ whole genome shotgun (WGS) entry which is preliminary data.</text>
</comment>
<dbReference type="AlphaFoldDB" id="A0A9X9LVS6"/>
<gene>
    <name evidence="1" type="ORF">BN2614_LOCUS3</name>
</gene>
<feature type="non-terminal residue" evidence="1">
    <location>
        <position position="1"/>
    </location>
</feature>
<name>A0A9X9LVS6_GULGU</name>
<accession>A0A9X9LVS6</accession>
<dbReference type="Proteomes" id="UP000269945">
    <property type="component" value="Unassembled WGS sequence"/>
</dbReference>
<evidence type="ECO:0000313" key="2">
    <source>
        <dbReference type="Proteomes" id="UP000269945"/>
    </source>
</evidence>